<name>A0A0D0AVF0_9AGAR</name>
<dbReference type="HOGENOM" id="CLU_2776179_0_0_1"/>
<organism evidence="1 2">
    <name type="scientific">Collybiopsis luxurians FD-317 M1</name>
    <dbReference type="NCBI Taxonomy" id="944289"/>
    <lineage>
        <taxon>Eukaryota</taxon>
        <taxon>Fungi</taxon>
        <taxon>Dikarya</taxon>
        <taxon>Basidiomycota</taxon>
        <taxon>Agaricomycotina</taxon>
        <taxon>Agaricomycetes</taxon>
        <taxon>Agaricomycetidae</taxon>
        <taxon>Agaricales</taxon>
        <taxon>Marasmiineae</taxon>
        <taxon>Omphalotaceae</taxon>
        <taxon>Collybiopsis</taxon>
        <taxon>Collybiopsis luxurians</taxon>
    </lineage>
</organism>
<gene>
    <name evidence="1" type="ORF">GYMLUDRAFT_48619</name>
</gene>
<dbReference type="Proteomes" id="UP000053593">
    <property type="component" value="Unassembled WGS sequence"/>
</dbReference>
<protein>
    <submittedName>
        <fullName evidence="1">Uncharacterized protein</fullName>
    </submittedName>
</protein>
<proteinExistence type="predicted"/>
<keyword evidence="2" id="KW-1185">Reference proteome</keyword>
<reference evidence="1 2" key="1">
    <citation type="submission" date="2014-04" db="EMBL/GenBank/DDBJ databases">
        <title>Evolutionary Origins and Diversification of the Mycorrhizal Mutualists.</title>
        <authorList>
            <consortium name="DOE Joint Genome Institute"/>
            <consortium name="Mycorrhizal Genomics Consortium"/>
            <person name="Kohler A."/>
            <person name="Kuo A."/>
            <person name="Nagy L.G."/>
            <person name="Floudas D."/>
            <person name="Copeland A."/>
            <person name="Barry K.W."/>
            <person name="Cichocki N."/>
            <person name="Veneault-Fourrey C."/>
            <person name="LaButti K."/>
            <person name="Lindquist E.A."/>
            <person name="Lipzen A."/>
            <person name="Lundell T."/>
            <person name="Morin E."/>
            <person name="Murat C."/>
            <person name="Riley R."/>
            <person name="Ohm R."/>
            <person name="Sun H."/>
            <person name="Tunlid A."/>
            <person name="Henrissat B."/>
            <person name="Grigoriev I.V."/>
            <person name="Hibbett D.S."/>
            <person name="Martin F."/>
        </authorList>
    </citation>
    <scope>NUCLEOTIDE SEQUENCE [LARGE SCALE GENOMIC DNA]</scope>
    <source>
        <strain evidence="1 2">FD-317 M1</strain>
    </source>
</reference>
<sequence>MVEVKSDPGRWECGGSRQRLNKQNFTASNLFTAFGIFVGGSVQLRIVPHSITKNILKQSQTHFSKARKT</sequence>
<evidence type="ECO:0000313" key="2">
    <source>
        <dbReference type="Proteomes" id="UP000053593"/>
    </source>
</evidence>
<dbReference type="AlphaFoldDB" id="A0A0D0AVF0"/>
<evidence type="ECO:0000313" key="1">
    <source>
        <dbReference type="EMBL" id="KIK54480.1"/>
    </source>
</evidence>
<dbReference type="EMBL" id="KN834815">
    <property type="protein sequence ID" value="KIK54480.1"/>
    <property type="molecule type" value="Genomic_DNA"/>
</dbReference>
<accession>A0A0D0AVF0</accession>